<comment type="caution">
    <text evidence="2">The sequence shown here is derived from an EMBL/GenBank/DDBJ whole genome shotgun (WGS) entry which is preliminary data.</text>
</comment>
<dbReference type="EMBL" id="LXQD01000309">
    <property type="protein sequence ID" value="RCJ26179.1"/>
    <property type="molecule type" value="Genomic_DNA"/>
</dbReference>
<protein>
    <recommendedName>
        <fullName evidence="1">DUF4365 domain-containing protein</fullName>
    </recommendedName>
</protein>
<proteinExistence type="predicted"/>
<dbReference type="InterPro" id="IPR025375">
    <property type="entry name" value="DUF4365"/>
</dbReference>
<dbReference type="Pfam" id="PF14280">
    <property type="entry name" value="DUF4365"/>
    <property type="match status" value="1"/>
</dbReference>
<keyword evidence="3" id="KW-1185">Reference proteome</keyword>
<accession>A0A367QQF1</accession>
<organism evidence="2 3">
    <name type="scientific">Nostoc minutum NIES-26</name>
    <dbReference type="NCBI Taxonomy" id="1844469"/>
    <lineage>
        <taxon>Bacteria</taxon>
        <taxon>Bacillati</taxon>
        <taxon>Cyanobacteriota</taxon>
        <taxon>Cyanophyceae</taxon>
        <taxon>Nostocales</taxon>
        <taxon>Nostocaceae</taxon>
        <taxon>Nostoc</taxon>
    </lineage>
</organism>
<gene>
    <name evidence="2" type="ORF">A6770_26565</name>
</gene>
<sequence length="317" mass="36532">MERQGVLVVSMQLNKIGFIFRETPNADVGIDGQIEYVVDGNASGRLAAAQIKSGVSYLHDKGSHWAFYPEQKHKMYWECFPLPVYLFLHDPDSSLTYYTDVRYYLNIPERDRKYSYIPVPKSQRLDTISGEEFMASTGPISSDLLDYPEIIKTMAREHSGNGLFPLTYLDLFCNGLTNLCRHIYFGMSLAFELADIYLGIDESELGVGVGPCEHKFLNNYTRFLIYQNLARIDYSDYLIDWFEREIQPEYIAPLTSRGRGLVEYMHQLEAQLLGDYEQISVASERPMQMLFGVPSDIPRIFKIRNFGRVLLKPDMET</sequence>
<evidence type="ECO:0000313" key="3">
    <source>
        <dbReference type="Proteomes" id="UP000252107"/>
    </source>
</evidence>
<reference evidence="2" key="1">
    <citation type="submission" date="2016-04" db="EMBL/GenBank/DDBJ databases">
        <authorList>
            <person name="Tabuchi Yagui T.R."/>
        </authorList>
    </citation>
    <scope>NUCLEOTIDE SEQUENCE [LARGE SCALE GENOMIC DNA]</scope>
    <source>
        <strain evidence="2">NIES-26</strain>
    </source>
</reference>
<dbReference type="Proteomes" id="UP000252107">
    <property type="component" value="Unassembled WGS sequence"/>
</dbReference>
<feature type="domain" description="DUF4365" evidence="1">
    <location>
        <begin position="2"/>
        <end position="134"/>
    </location>
</feature>
<evidence type="ECO:0000313" key="2">
    <source>
        <dbReference type="EMBL" id="RCJ26179.1"/>
    </source>
</evidence>
<dbReference type="AlphaFoldDB" id="A0A367QQF1"/>
<name>A0A367QQF1_9NOSO</name>
<evidence type="ECO:0000259" key="1">
    <source>
        <dbReference type="Pfam" id="PF14280"/>
    </source>
</evidence>